<keyword evidence="5" id="KW-1185">Reference proteome</keyword>
<feature type="compositionally biased region" description="Basic residues" evidence="1">
    <location>
        <begin position="66"/>
        <end position="77"/>
    </location>
</feature>
<protein>
    <submittedName>
        <fullName evidence="3">Uncharacterized protein</fullName>
    </submittedName>
</protein>
<dbReference type="Proteomes" id="UP001481677">
    <property type="component" value="Unassembled WGS sequence"/>
</dbReference>
<evidence type="ECO:0000313" key="3">
    <source>
        <dbReference type="EMBL" id="TXC79921.1"/>
    </source>
</evidence>
<dbReference type="EMBL" id="VOQS01000005">
    <property type="protein sequence ID" value="TXC79921.1"/>
    <property type="molecule type" value="Genomic_DNA"/>
</dbReference>
<reference evidence="3" key="2">
    <citation type="submission" date="2019-08" db="EMBL/GenBank/DDBJ databases">
        <authorList>
            <person name="Im W.-T."/>
        </authorList>
    </citation>
    <scope>NUCLEOTIDE SEQUENCE</scope>
    <source>
        <strain evidence="3">NF 2-5-3</strain>
    </source>
</reference>
<sequence>MNPIHSRPAAGPSATQETAQTQRGQVEPAKQHTRARFASTLRNNVRFAHAHHAHLQGQARSANARRLAKALAKKRQGKAAAMRFAATRRPATARPSNTARSAQNARNADRQRNAPLRVTRDGGNGGSKGGGQQQQGGQQQEQRQRRHDARDDDFTLAGADDAARAVAALPMFAGSPALTLQGASRREALARAWCDALLKPDRPLHGAMNQLRTLRRHEGALPLASLAQVRQSLMDATARAADRAVQTSPEPEAVAAHDPPRASTAKATRNVLAPLLALVAGAPILAAREGRAASANAALHGIAHARSTRAAQACALPSEPDS</sequence>
<feature type="region of interest" description="Disordered" evidence="1">
    <location>
        <begin position="53"/>
        <end position="150"/>
    </location>
</feature>
<evidence type="ECO:0000313" key="2">
    <source>
        <dbReference type="EMBL" id="MEM5340293.1"/>
    </source>
</evidence>
<accession>A0A5C6V5T4</accession>
<feature type="compositionally biased region" description="Polar residues" evidence="1">
    <location>
        <begin position="13"/>
        <end position="24"/>
    </location>
</feature>
<evidence type="ECO:0000313" key="5">
    <source>
        <dbReference type="Proteomes" id="UP001481677"/>
    </source>
</evidence>
<dbReference type="AlphaFoldDB" id="A0A5C6V5T4"/>
<name>A0A5C6V5T4_9BURK</name>
<dbReference type="RefSeq" id="WP_147237502.1">
    <property type="nucleotide sequence ID" value="NZ_JAZHFZ010000006.1"/>
</dbReference>
<comment type="caution">
    <text evidence="3">The sequence shown here is derived from an EMBL/GenBank/DDBJ whole genome shotgun (WGS) entry which is preliminary data.</text>
</comment>
<evidence type="ECO:0000313" key="4">
    <source>
        <dbReference type="Proteomes" id="UP000321776"/>
    </source>
</evidence>
<reference evidence="3 4" key="1">
    <citation type="journal article" date="2018" name="Int. J. Syst. Evol. Microbiol.">
        <title>Paraburkholderia azotifigens sp. nov., a nitrogen-fixing bacterium isolated from paddy soil.</title>
        <authorList>
            <person name="Choi G.M."/>
            <person name="Im W.T."/>
        </authorList>
    </citation>
    <scope>NUCLEOTIDE SEQUENCE [LARGE SCALE GENOMIC DNA]</scope>
    <source>
        <strain evidence="3 4">NF 2-5-3</strain>
    </source>
</reference>
<feature type="compositionally biased region" description="Low complexity" evidence="1">
    <location>
        <begin position="78"/>
        <end position="100"/>
    </location>
</feature>
<reference evidence="2 5" key="3">
    <citation type="submission" date="2024-01" db="EMBL/GenBank/DDBJ databases">
        <title>The diversity of rhizobia nodulating Mimosa spp. in eleven states of Brazil covering several biomes is determined by host plant, location, and edaphic factors.</title>
        <authorList>
            <person name="Rouws L."/>
            <person name="Barauna A."/>
            <person name="Beukes C."/>
            <person name="De Faria S.M."/>
            <person name="Gross E."/>
            <person name="Dos Reis Junior F.B."/>
            <person name="Simon M."/>
            <person name="Maluk M."/>
            <person name="Odee D.W."/>
            <person name="Kenicer G."/>
            <person name="Young J.P.W."/>
            <person name="Reis V.M."/>
            <person name="Zilli J."/>
            <person name="James E.K."/>
        </authorList>
    </citation>
    <scope>NUCLEOTIDE SEQUENCE [LARGE SCALE GENOMIC DNA]</scope>
    <source>
        <strain evidence="2 5">JPY530</strain>
    </source>
</reference>
<dbReference type="Proteomes" id="UP000321776">
    <property type="component" value="Unassembled WGS sequence"/>
</dbReference>
<gene>
    <name evidence="3" type="ORF">FRZ40_37005</name>
    <name evidence="2" type="ORF">V4C56_11715</name>
</gene>
<feature type="compositionally biased region" description="Gly residues" evidence="1">
    <location>
        <begin position="122"/>
        <end position="134"/>
    </location>
</feature>
<organism evidence="3 4">
    <name type="scientific">Paraburkholderia azotifigens</name>
    <dbReference type="NCBI Taxonomy" id="2057004"/>
    <lineage>
        <taxon>Bacteria</taxon>
        <taxon>Pseudomonadati</taxon>
        <taxon>Pseudomonadota</taxon>
        <taxon>Betaproteobacteria</taxon>
        <taxon>Burkholderiales</taxon>
        <taxon>Burkholderiaceae</taxon>
        <taxon>Paraburkholderia</taxon>
    </lineage>
</organism>
<evidence type="ECO:0000256" key="1">
    <source>
        <dbReference type="SAM" id="MobiDB-lite"/>
    </source>
</evidence>
<proteinExistence type="predicted"/>
<feature type="region of interest" description="Disordered" evidence="1">
    <location>
        <begin position="1"/>
        <end position="33"/>
    </location>
</feature>
<dbReference type="EMBL" id="JAZHGA010000007">
    <property type="protein sequence ID" value="MEM5340293.1"/>
    <property type="molecule type" value="Genomic_DNA"/>
</dbReference>